<dbReference type="Gene3D" id="3.30.70.330">
    <property type="match status" value="1"/>
</dbReference>
<dbReference type="Proteomes" id="UP001445076">
    <property type="component" value="Unassembled WGS sequence"/>
</dbReference>
<keyword evidence="6" id="KW-1185">Reference proteome</keyword>
<evidence type="ECO:0000259" key="4">
    <source>
        <dbReference type="PROSITE" id="PS50102"/>
    </source>
</evidence>
<reference evidence="5 6" key="1">
    <citation type="journal article" date="2024" name="BMC Genomics">
        <title>Genome assembly of redclaw crayfish (Cherax quadricarinatus) provides insights into its immune adaptation and hypoxia tolerance.</title>
        <authorList>
            <person name="Liu Z."/>
            <person name="Zheng J."/>
            <person name="Li H."/>
            <person name="Fang K."/>
            <person name="Wang S."/>
            <person name="He J."/>
            <person name="Zhou D."/>
            <person name="Weng S."/>
            <person name="Chi M."/>
            <person name="Gu Z."/>
            <person name="He J."/>
            <person name="Li F."/>
            <person name="Wang M."/>
        </authorList>
    </citation>
    <scope>NUCLEOTIDE SEQUENCE [LARGE SCALE GENOMIC DNA]</scope>
    <source>
        <strain evidence="5">ZL_2023a</strain>
    </source>
</reference>
<evidence type="ECO:0000313" key="6">
    <source>
        <dbReference type="Proteomes" id="UP001445076"/>
    </source>
</evidence>
<evidence type="ECO:0000256" key="1">
    <source>
        <dbReference type="ARBA" id="ARBA00022884"/>
    </source>
</evidence>
<evidence type="ECO:0000256" key="2">
    <source>
        <dbReference type="PROSITE-ProRule" id="PRU00176"/>
    </source>
</evidence>
<dbReference type="SMART" id="SM01218">
    <property type="entry name" value="FoP_duplication"/>
    <property type="match status" value="1"/>
</dbReference>
<feature type="compositionally biased region" description="Polar residues" evidence="3">
    <location>
        <begin position="59"/>
        <end position="70"/>
    </location>
</feature>
<sequence>MATKVDMSLEDIIKTQKIKPGTRRGGGVGRGMRGRGRGGIRRGGVSLGQTRGRPGQRSLGGNRQPFSQRGNVDGRWSHDMYQGGIRTQQLSGPAKLLISNLDFGVSDSDIHELFAEFGVTRNAAVHYDRSGRSLGTAHVVFDRQADAIKALKQYNGVHLDGRPMNITMDGASVGGGMRNSAPVKRLSQGPRPISSGFGGRGGGRGLRGSTRGTRGTRGARGGGRGRGFGGRGARTKVPTAEELDAELDAYVKQVNK</sequence>
<dbReference type="AlphaFoldDB" id="A0AAW0W6N1"/>
<dbReference type="GO" id="GO:0005634">
    <property type="term" value="C:nucleus"/>
    <property type="evidence" value="ECO:0007669"/>
    <property type="project" value="TreeGrafter"/>
</dbReference>
<dbReference type="InterPro" id="IPR051229">
    <property type="entry name" value="ALYREF_mRNA_export"/>
</dbReference>
<feature type="domain" description="RRM" evidence="4">
    <location>
        <begin position="94"/>
        <end position="171"/>
    </location>
</feature>
<proteinExistence type="predicted"/>
<dbReference type="InterPro" id="IPR012677">
    <property type="entry name" value="Nucleotide-bd_a/b_plait_sf"/>
</dbReference>
<dbReference type="PANTHER" id="PTHR19965:SF82">
    <property type="entry name" value="THO COMPLEX SUBUNIT 4"/>
    <property type="match status" value="1"/>
</dbReference>
<organism evidence="5 6">
    <name type="scientific">Cherax quadricarinatus</name>
    <name type="common">Australian red claw crayfish</name>
    <dbReference type="NCBI Taxonomy" id="27406"/>
    <lineage>
        <taxon>Eukaryota</taxon>
        <taxon>Metazoa</taxon>
        <taxon>Ecdysozoa</taxon>
        <taxon>Arthropoda</taxon>
        <taxon>Crustacea</taxon>
        <taxon>Multicrustacea</taxon>
        <taxon>Malacostraca</taxon>
        <taxon>Eumalacostraca</taxon>
        <taxon>Eucarida</taxon>
        <taxon>Decapoda</taxon>
        <taxon>Pleocyemata</taxon>
        <taxon>Astacidea</taxon>
        <taxon>Parastacoidea</taxon>
        <taxon>Parastacidae</taxon>
        <taxon>Cherax</taxon>
    </lineage>
</organism>
<dbReference type="InterPro" id="IPR035979">
    <property type="entry name" value="RBD_domain_sf"/>
</dbReference>
<dbReference type="Pfam" id="PF13865">
    <property type="entry name" value="FoP_duplication"/>
    <property type="match status" value="1"/>
</dbReference>
<gene>
    <name evidence="5" type="ORF">OTU49_010987</name>
</gene>
<feature type="region of interest" description="Disordered" evidence="3">
    <location>
        <begin position="184"/>
        <end position="240"/>
    </location>
</feature>
<keyword evidence="1 2" id="KW-0694">RNA-binding</keyword>
<dbReference type="PROSITE" id="PS50102">
    <property type="entry name" value="RRM"/>
    <property type="match status" value="1"/>
</dbReference>
<evidence type="ECO:0000256" key="3">
    <source>
        <dbReference type="SAM" id="MobiDB-lite"/>
    </source>
</evidence>
<dbReference type="PANTHER" id="PTHR19965">
    <property type="entry name" value="RNA AND EXPORT FACTOR BINDING PROTEIN"/>
    <property type="match status" value="1"/>
</dbReference>
<dbReference type="InterPro" id="IPR000504">
    <property type="entry name" value="RRM_dom"/>
</dbReference>
<feature type="region of interest" description="Disordered" evidence="3">
    <location>
        <begin position="19"/>
        <end position="74"/>
    </location>
</feature>
<name>A0AAW0W6N1_CHEQU</name>
<evidence type="ECO:0000313" key="5">
    <source>
        <dbReference type="EMBL" id="KAK8724936.1"/>
    </source>
</evidence>
<protein>
    <recommendedName>
        <fullName evidence="4">RRM domain-containing protein</fullName>
    </recommendedName>
</protein>
<dbReference type="GO" id="GO:0006406">
    <property type="term" value="P:mRNA export from nucleus"/>
    <property type="evidence" value="ECO:0007669"/>
    <property type="project" value="TreeGrafter"/>
</dbReference>
<dbReference type="EMBL" id="JARKIK010000084">
    <property type="protein sequence ID" value="KAK8724936.1"/>
    <property type="molecule type" value="Genomic_DNA"/>
</dbReference>
<feature type="compositionally biased region" description="Gly residues" evidence="3">
    <location>
        <begin position="218"/>
        <end position="232"/>
    </location>
</feature>
<accession>A0AAW0W6N1</accession>
<dbReference type="Pfam" id="PF00076">
    <property type="entry name" value="RRM_1"/>
    <property type="match status" value="1"/>
</dbReference>
<dbReference type="SMART" id="SM00360">
    <property type="entry name" value="RRM"/>
    <property type="match status" value="1"/>
</dbReference>
<dbReference type="SUPFAM" id="SSF54928">
    <property type="entry name" value="RNA-binding domain, RBD"/>
    <property type="match status" value="1"/>
</dbReference>
<dbReference type="CDD" id="cd12680">
    <property type="entry name" value="RRM_THOC4"/>
    <property type="match status" value="1"/>
</dbReference>
<feature type="compositionally biased region" description="Gly residues" evidence="3">
    <location>
        <begin position="196"/>
        <end position="206"/>
    </location>
</feature>
<dbReference type="InterPro" id="IPR025715">
    <property type="entry name" value="FoP_C"/>
</dbReference>
<comment type="caution">
    <text evidence="5">The sequence shown here is derived from an EMBL/GenBank/DDBJ whole genome shotgun (WGS) entry which is preliminary data.</text>
</comment>
<dbReference type="GO" id="GO:0003729">
    <property type="term" value="F:mRNA binding"/>
    <property type="evidence" value="ECO:0007669"/>
    <property type="project" value="TreeGrafter"/>
</dbReference>